<dbReference type="GO" id="GO:0016236">
    <property type="term" value="P:macroautophagy"/>
    <property type="evidence" value="ECO:0007669"/>
    <property type="project" value="InterPro"/>
</dbReference>
<dbReference type="InterPro" id="IPR001680">
    <property type="entry name" value="WD40_rpt"/>
</dbReference>
<reference evidence="3" key="1">
    <citation type="journal article" date="2023" name="Science">
        <title>Elucidation of the pathway for biosynthesis of saponin adjuvants from the soapbark tree.</title>
        <authorList>
            <person name="Reed J."/>
            <person name="Orme A."/>
            <person name="El-Demerdash A."/>
            <person name="Owen C."/>
            <person name="Martin L.B.B."/>
            <person name="Misra R.C."/>
            <person name="Kikuchi S."/>
            <person name="Rejzek M."/>
            <person name="Martin A.C."/>
            <person name="Harkess A."/>
            <person name="Leebens-Mack J."/>
            <person name="Louveau T."/>
            <person name="Stephenson M.J."/>
            <person name="Osbourn A."/>
        </authorList>
    </citation>
    <scope>NUCLEOTIDE SEQUENCE</scope>
    <source>
        <strain evidence="3">S10</strain>
    </source>
</reference>
<dbReference type="InterPro" id="IPR011047">
    <property type="entry name" value="Quinoprotein_ADH-like_sf"/>
</dbReference>
<dbReference type="Proteomes" id="UP001163823">
    <property type="component" value="Chromosome 3"/>
</dbReference>
<protein>
    <submittedName>
        <fullName evidence="3">Kinase family protein</fullName>
    </submittedName>
</protein>
<dbReference type="PANTHER" id="PTHR17583">
    <property type="entry name" value="PHOSPHOINOSITIDE 3-KINASE REGULATORY SUBUNIT 4"/>
    <property type="match status" value="1"/>
</dbReference>
<dbReference type="GO" id="GO:0005770">
    <property type="term" value="C:late endosome"/>
    <property type="evidence" value="ECO:0007669"/>
    <property type="project" value="TreeGrafter"/>
</dbReference>
<proteinExistence type="predicted"/>
<feature type="compositionally biased region" description="Basic and acidic residues" evidence="2">
    <location>
        <begin position="70"/>
        <end position="86"/>
    </location>
</feature>
<dbReference type="Gene3D" id="2.130.10.10">
    <property type="entry name" value="YVTN repeat-like/Quinoprotein amine dehydrogenase"/>
    <property type="match status" value="1"/>
</dbReference>
<feature type="region of interest" description="Disordered" evidence="2">
    <location>
        <begin position="63"/>
        <end position="89"/>
    </location>
</feature>
<organism evidence="3 4">
    <name type="scientific">Quillaja saponaria</name>
    <name type="common">Soap bark tree</name>
    <dbReference type="NCBI Taxonomy" id="32244"/>
    <lineage>
        <taxon>Eukaryota</taxon>
        <taxon>Viridiplantae</taxon>
        <taxon>Streptophyta</taxon>
        <taxon>Embryophyta</taxon>
        <taxon>Tracheophyta</taxon>
        <taxon>Spermatophyta</taxon>
        <taxon>Magnoliopsida</taxon>
        <taxon>eudicotyledons</taxon>
        <taxon>Gunneridae</taxon>
        <taxon>Pentapetalae</taxon>
        <taxon>rosids</taxon>
        <taxon>fabids</taxon>
        <taxon>Fabales</taxon>
        <taxon>Quillajaceae</taxon>
        <taxon>Quillaja</taxon>
    </lineage>
</organism>
<keyword evidence="4" id="KW-1185">Reference proteome</keyword>
<dbReference type="GO" id="GO:0006623">
    <property type="term" value="P:protein targeting to vacuole"/>
    <property type="evidence" value="ECO:0007669"/>
    <property type="project" value="TreeGrafter"/>
</dbReference>
<dbReference type="SUPFAM" id="SSF50998">
    <property type="entry name" value="Quinoprotein alcohol dehydrogenase-like"/>
    <property type="match status" value="1"/>
</dbReference>
<sequence length="215" mass="23475">MCLFVPPSNAALSTTARPLVYVAAGCNEVSLWNAENGSCHQVLRVANYDCDAEISDLPWALARPSSKGMPKPDPRRNVNPKYRVDELNDPPPRLPGIRSLLPLPGGDLLTAGTDLKIRRWDHYSPDRSYCVCGPNLKGVGNDDFYETRSSFGVQVVQETKRRPLTTKLTAKAVLAAAATDSAGCHRDSVLSMASVKLNQRLLISSSRDGAIKVWK</sequence>
<dbReference type="PANTHER" id="PTHR17583:SF0">
    <property type="entry name" value="PHOSPHOINOSITIDE 3-KINASE REGULATORY SUBUNIT 4"/>
    <property type="match status" value="1"/>
</dbReference>
<comment type="caution">
    <text evidence="3">The sequence shown here is derived from an EMBL/GenBank/DDBJ whole genome shotgun (WGS) entry which is preliminary data.</text>
</comment>
<dbReference type="GO" id="GO:0071561">
    <property type="term" value="C:nucleus-vacuole junction"/>
    <property type="evidence" value="ECO:0007669"/>
    <property type="project" value="TreeGrafter"/>
</dbReference>
<dbReference type="AlphaFoldDB" id="A0AAD7Q2U3"/>
<dbReference type="Pfam" id="PF00400">
    <property type="entry name" value="WD40"/>
    <property type="match status" value="1"/>
</dbReference>
<dbReference type="EMBL" id="JARAOO010000003">
    <property type="protein sequence ID" value="KAJ7973772.1"/>
    <property type="molecule type" value="Genomic_DNA"/>
</dbReference>
<dbReference type="PROSITE" id="PS50294">
    <property type="entry name" value="WD_REPEATS_REGION"/>
    <property type="match status" value="1"/>
</dbReference>
<dbReference type="KEGG" id="qsa:O6P43_003954"/>
<evidence type="ECO:0000313" key="3">
    <source>
        <dbReference type="EMBL" id="KAJ7973772.1"/>
    </source>
</evidence>
<dbReference type="GO" id="GO:0034272">
    <property type="term" value="C:phosphatidylinositol 3-kinase complex, class III, type II"/>
    <property type="evidence" value="ECO:0007669"/>
    <property type="project" value="TreeGrafter"/>
</dbReference>
<evidence type="ECO:0000313" key="4">
    <source>
        <dbReference type="Proteomes" id="UP001163823"/>
    </source>
</evidence>
<evidence type="ECO:0000256" key="1">
    <source>
        <dbReference type="PROSITE-ProRule" id="PRU00221"/>
    </source>
</evidence>
<gene>
    <name evidence="3" type="ORF">O6P43_003954</name>
</gene>
<keyword evidence="1" id="KW-0853">WD repeat</keyword>
<accession>A0AAD7Q2U3</accession>
<dbReference type="PROSITE" id="PS50082">
    <property type="entry name" value="WD_REPEATS_2"/>
    <property type="match status" value="1"/>
</dbReference>
<dbReference type="InterPro" id="IPR045162">
    <property type="entry name" value="Vps15-like"/>
</dbReference>
<evidence type="ECO:0000256" key="2">
    <source>
        <dbReference type="SAM" id="MobiDB-lite"/>
    </source>
</evidence>
<dbReference type="InterPro" id="IPR015943">
    <property type="entry name" value="WD40/YVTN_repeat-like_dom_sf"/>
</dbReference>
<name>A0AAD7Q2U3_QUISA</name>
<feature type="repeat" description="WD" evidence="1">
    <location>
        <begin position="198"/>
        <end position="215"/>
    </location>
</feature>
<keyword evidence="3" id="KW-0808">Transferase</keyword>
<keyword evidence="3" id="KW-0418">Kinase</keyword>
<dbReference type="GO" id="GO:0034271">
    <property type="term" value="C:phosphatidylinositol 3-kinase complex, class III, type I"/>
    <property type="evidence" value="ECO:0007669"/>
    <property type="project" value="TreeGrafter"/>
</dbReference>
<dbReference type="GO" id="GO:0004674">
    <property type="term" value="F:protein serine/threonine kinase activity"/>
    <property type="evidence" value="ECO:0007669"/>
    <property type="project" value="InterPro"/>
</dbReference>
<dbReference type="GO" id="GO:0045324">
    <property type="term" value="P:late endosome to vacuole transport"/>
    <property type="evidence" value="ECO:0007669"/>
    <property type="project" value="InterPro"/>
</dbReference>